<dbReference type="OrthoDB" id="4137815at2759"/>
<protein>
    <recommendedName>
        <fullName evidence="3">Zn(2)-C6 fungal-type domain-containing protein</fullName>
    </recommendedName>
</protein>
<gene>
    <name evidence="4" type="ORF">EDB81DRAFT_808503</name>
</gene>
<dbReference type="AlphaFoldDB" id="A0A9P9E2W1"/>
<dbReference type="InterPro" id="IPR036864">
    <property type="entry name" value="Zn2-C6_fun-type_DNA-bd_sf"/>
</dbReference>
<evidence type="ECO:0000313" key="5">
    <source>
        <dbReference type="Proteomes" id="UP000738349"/>
    </source>
</evidence>
<feature type="domain" description="Zn(2)-C6 fungal-type" evidence="3">
    <location>
        <begin position="11"/>
        <end position="41"/>
    </location>
</feature>
<comment type="caution">
    <text evidence="4">The sequence shown here is derived from an EMBL/GenBank/DDBJ whole genome shotgun (WGS) entry which is preliminary data.</text>
</comment>
<evidence type="ECO:0000256" key="2">
    <source>
        <dbReference type="SAM" id="MobiDB-lite"/>
    </source>
</evidence>
<sequence>MLNGETQPPRACDRCHTIKERCEWMPDETQCDRCLRLQHVCETARPKGRPGRKPGRRRKRFSTDIGSCRNGSERSEEPYSLRARSGRRMQSNALVTTIPKSVSELSHMPPDEHQLVQRFFSQGNLLDTFSVGCSFREKVRQQVIPHMLLSKGTFMDGLLVCAMSWLEDVDDKANSGRLSTCYRYASSALATLASLKVTDFQTMTDCLMLGAMVSTFAVKMRLNDILAITGRTLGLIEPVYAISDPDRPEILVFMSCMVMWEIRGCLFSCAVPSLRFRPPAEPYADRHVGLCATLLPLFHDICKLSHTLAHGGQIDGVETRKELVAVEQSICQWQPVMPEDFTTHFDTIEVAHMLCQAQVMRLTALLVVHRLQYPFGVNDALAQVMSAAILSQLEMTLAATKQPVRCVDLALLVACLELKETDRQKWFADIPTFAGFSPEFGEHVQDVLMSFWAAMDLFEVISWRDLTFSGPAFLRNACQ</sequence>
<dbReference type="CDD" id="cd00067">
    <property type="entry name" value="GAL4"/>
    <property type="match status" value="1"/>
</dbReference>
<dbReference type="GO" id="GO:0000981">
    <property type="term" value="F:DNA-binding transcription factor activity, RNA polymerase II-specific"/>
    <property type="evidence" value="ECO:0007669"/>
    <property type="project" value="InterPro"/>
</dbReference>
<dbReference type="InterPro" id="IPR001138">
    <property type="entry name" value="Zn2Cys6_DnaBD"/>
</dbReference>
<dbReference type="EMBL" id="JAGMUV010000018">
    <property type="protein sequence ID" value="KAH7128921.1"/>
    <property type="molecule type" value="Genomic_DNA"/>
</dbReference>
<keyword evidence="1" id="KW-0539">Nucleus</keyword>
<evidence type="ECO:0000313" key="4">
    <source>
        <dbReference type="EMBL" id="KAH7128921.1"/>
    </source>
</evidence>
<dbReference type="GO" id="GO:0008270">
    <property type="term" value="F:zinc ion binding"/>
    <property type="evidence" value="ECO:0007669"/>
    <property type="project" value="InterPro"/>
</dbReference>
<organism evidence="4 5">
    <name type="scientific">Dactylonectria macrodidyma</name>
    <dbReference type="NCBI Taxonomy" id="307937"/>
    <lineage>
        <taxon>Eukaryota</taxon>
        <taxon>Fungi</taxon>
        <taxon>Dikarya</taxon>
        <taxon>Ascomycota</taxon>
        <taxon>Pezizomycotina</taxon>
        <taxon>Sordariomycetes</taxon>
        <taxon>Hypocreomycetidae</taxon>
        <taxon>Hypocreales</taxon>
        <taxon>Nectriaceae</taxon>
        <taxon>Dactylonectria</taxon>
    </lineage>
</organism>
<dbReference type="Proteomes" id="UP000738349">
    <property type="component" value="Unassembled WGS sequence"/>
</dbReference>
<name>A0A9P9E2W1_9HYPO</name>
<dbReference type="PROSITE" id="PS00463">
    <property type="entry name" value="ZN2_CY6_FUNGAL_1"/>
    <property type="match status" value="1"/>
</dbReference>
<dbReference type="InterPro" id="IPR021858">
    <property type="entry name" value="Fun_TF"/>
</dbReference>
<proteinExistence type="predicted"/>
<keyword evidence="5" id="KW-1185">Reference proteome</keyword>
<reference evidence="4" key="1">
    <citation type="journal article" date="2021" name="Nat. Commun.">
        <title>Genetic determinants of endophytism in the Arabidopsis root mycobiome.</title>
        <authorList>
            <person name="Mesny F."/>
            <person name="Miyauchi S."/>
            <person name="Thiergart T."/>
            <person name="Pickel B."/>
            <person name="Atanasova L."/>
            <person name="Karlsson M."/>
            <person name="Huettel B."/>
            <person name="Barry K.W."/>
            <person name="Haridas S."/>
            <person name="Chen C."/>
            <person name="Bauer D."/>
            <person name="Andreopoulos W."/>
            <person name="Pangilinan J."/>
            <person name="LaButti K."/>
            <person name="Riley R."/>
            <person name="Lipzen A."/>
            <person name="Clum A."/>
            <person name="Drula E."/>
            <person name="Henrissat B."/>
            <person name="Kohler A."/>
            <person name="Grigoriev I.V."/>
            <person name="Martin F.M."/>
            <person name="Hacquard S."/>
        </authorList>
    </citation>
    <scope>NUCLEOTIDE SEQUENCE</scope>
    <source>
        <strain evidence="4">MPI-CAGE-AT-0147</strain>
    </source>
</reference>
<dbReference type="Pfam" id="PF11951">
    <property type="entry name" value="Fungal_trans_2"/>
    <property type="match status" value="1"/>
</dbReference>
<evidence type="ECO:0000259" key="3">
    <source>
        <dbReference type="PROSITE" id="PS00463"/>
    </source>
</evidence>
<feature type="region of interest" description="Disordered" evidence="2">
    <location>
        <begin position="45"/>
        <end position="86"/>
    </location>
</feature>
<accession>A0A9P9E2W1</accession>
<dbReference type="SUPFAM" id="SSF57701">
    <property type="entry name" value="Zn2/Cys6 DNA-binding domain"/>
    <property type="match status" value="1"/>
</dbReference>
<feature type="compositionally biased region" description="Basic residues" evidence="2">
    <location>
        <begin position="46"/>
        <end position="60"/>
    </location>
</feature>
<evidence type="ECO:0000256" key="1">
    <source>
        <dbReference type="ARBA" id="ARBA00023242"/>
    </source>
</evidence>